<evidence type="ECO:0000259" key="7">
    <source>
        <dbReference type="PROSITE" id="PS51916"/>
    </source>
</evidence>
<dbReference type="AlphaFoldDB" id="A0AAD4LMP2"/>
<dbReference type="InterPro" id="IPR038108">
    <property type="entry name" value="RPN13_DEUBAD_sf"/>
</dbReference>
<dbReference type="GO" id="GO:0008541">
    <property type="term" value="C:proteasome regulatory particle, lid subcomplex"/>
    <property type="evidence" value="ECO:0007669"/>
    <property type="project" value="TreeGrafter"/>
</dbReference>
<organism evidence="9 10">
    <name type="scientific">Lactarius akahatsu</name>
    <dbReference type="NCBI Taxonomy" id="416441"/>
    <lineage>
        <taxon>Eukaryota</taxon>
        <taxon>Fungi</taxon>
        <taxon>Dikarya</taxon>
        <taxon>Basidiomycota</taxon>
        <taxon>Agaricomycotina</taxon>
        <taxon>Agaricomycetes</taxon>
        <taxon>Russulales</taxon>
        <taxon>Russulaceae</taxon>
        <taxon>Lactarius</taxon>
    </lineage>
</organism>
<keyword evidence="10" id="KW-1185">Reference proteome</keyword>
<dbReference type="PROSITE" id="PS51917">
    <property type="entry name" value="PRU"/>
    <property type="match status" value="1"/>
</dbReference>
<evidence type="ECO:0000313" key="9">
    <source>
        <dbReference type="EMBL" id="KAH8998515.1"/>
    </source>
</evidence>
<evidence type="ECO:0000256" key="6">
    <source>
        <dbReference type="SAM" id="MobiDB-lite"/>
    </source>
</evidence>
<dbReference type="InterPro" id="IPR006773">
    <property type="entry name" value="Rpn13/ADRM1"/>
</dbReference>
<dbReference type="InterPro" id="IPR032368">
    <property type="entry name" value="RPN13_DEUBAD"/>
</dbReference>
<keyword evidence="4" id="KW-0647">Proteasome</keyword>
<dbReference type="GO" id="GO:0005737">
    <property type="term" value="C:cytoplasm"/>
    <property type="evidence" value="ECO:0007669"/>
    <property type="project" value="UniProtKB-SubCell"/>
</dbReference>
<feature type="domain" description="DEUBAD" evidence="7">
    <location>
        <begin position="169"/>
        <end position="277"/>
    </location>
</feature>
<reference evidence="9" key="1">
    <citation type="submission" date="2022-01" db="EMBL/GenBank/DDBJ databases">
        <title>Comparative genomics reveals a dynamic genome evolution in the ectomycorrhizal milk-cap (Lactarius) mushrooms.</title>
        <authorList>
            <consortium name="DOE Joint Genome Institute"/>
            <person name="Lebreton A."/>
            <person name="Tang N."/>
            <person name="Kuo A."/>
            <person name="LaButti K."/>
            <person name="Drula E."/>
            <person name="Barry K."/>
            <person name="Clum A."/>
            <person name="Lipzen A."/>
            <person name="Mousain D."/>
            <person name="Ng V."/>
            <person name="Wang R."/>
            <person name="Wang X."/>
            <person name="Dai Y."/>
            <person name="Henrissat B."/>
            <person name="Grigoriev I.V."/>
            <person name="Guerin-Laguette A."/>
            <person name="Yu F."/>
            <person name="Martin F.M."/>
        </authorList>
    </citation>
    <scope>NUCLEOTIDE SEQUENCE</scope>
    <source>
        <strain evidence="9">QP</strain>
    </source>
</reference>
<feature type="domain" description="Pru" evidence="8">
    <location>
        <begin position="4"/>
        <end position="118"/>
    </location>
</feature>
<dbReference type="Proteomes" id="UP001201163">
    <property type="component" value="Unassembled WGS sequence"/>
</dbReference>
<evidence type="ECO:0000256" key="2">
    <source>
        <dbReference type="ARBA" id="ARBA00004496"/>
    </source>
</evidence>
<name>A0AAD4LMP2_9AGAM</name>
<proteinExistence type="predicted"/>
<evidence type="ECO:0000256" key="4">
    <source>
        <dbReference type="ARBA" id="ARBA00022942"/>
    </source>
</evidence>
<evidence type="ECO:0000256" key="1">
    <source>
        <dbReference type="ARBA" id="ARBA00004123"/>
    </source>
</evidence>
<evidence type="ECO:0000313" key="10">
    <source>
        <dbReference type="Proteomes" id="UP001201163"/>
    </source>
</evidence>
<dbReference type="Gene3D" id="1.10.2020.20">
    <property type="match status" value="1"/>
</dbReference>
<dbReference type="PANTHER" id="PTHR12225:SF0">
    <property type="entry name" value="PROTEASOMAL UBIQUITIN RECEPTOR ADRM1"/>
    <property type="match status" value="1"/>
</dbReference>
<feature type="region of interest" description="Disordered" evidence="6">
    <location>
        <begin position="128"/>
        <end position="154"/>
    </location>
</feature>
<dbReference type="InterPro" id="IPR044867">
    <property type="entry name" value="DEUBAD_dom"/>
</dbReference>
<dbReference type="FunFam" id="2.30.29.70:FF:000001">
    <property type="entry name" value="Proteasomal ubiquitin receptor ADRM1"/>
    <property type="match status" value="1"/>
</dbReference>
<dbReference type="GO" id="GO:0061133">
    <property type="term" value="F:endopeptidase activator activity"/>
    <property type="evidence" value="ECO:0007669"/>
    <property type="project" value="TreeGrafter"/>
</dbReference>
<dbReference type="GO" id="GO:0005634">
    <property type="term" value="C:nucleus"/>
    <property type="evidence" value="ECO:0007669"/>
    <property type="project" value="UniProtKB-SubCell"/>
</dbReference>
<sequence>MPLTERSTILAFKAGRAFRREGTNIVEPSADKGAIIIERGEDELLHFKWKNRVTEETEEDLILFPTDASFVTVPQATGRVFVLKFSSSDQRHFFWMQDASGERDEEFAFHVNRILQIPGYIPVWIIPEDTSDETPGASTSDPSSQATASQPTPEQLTQLRSLVAQMSGGATEELEPFLADVLTADNLDPLFTSHPELIQSIFPHLPPELSANPSPEVLSRIVSSPQFRSAVASFDRALRTGLLGGLVRQLGLPEEAGLSVGAFLRAVREQARSDRPGGENMDTD</sequence>
<keyword evidence="3" id="KW-0963">Cytoplasm</keyword>
<protein>
    <submittedName>
        <fullName evidence="9">Adhesion regulating molecule</fullName>
    </submittedName>
</protein>
<comment type="caution">
    <text evidence="9">The sequence shown here is derived from an EMBL/GenBank/DDBJ whole genome shotgun (WGS) entry which is preliminary data.</text>
</comment>
<dbReference type="Pfam" id="PF16550">
    <property type="entry name" value="RPN13_C"/>
    <property type="match status" value="1"/>
</dbReference>
<dbReference type="InterPro" id="IPR044868">
    <property type="entry name" value="Rpn13/ADRM1_Pru"/>
</dbReference>
<dbReference type="EMBL" id="JAKELL010000005">
    <property type="protein sequence ID" value="KAH8998515.1"/>
    <property type="molecule type" value="Genomic_DNA"/>
</dbReference>
<comment type="subcellular location">
    <subcellularLocation>
        <location evidence="2">Cytoplasm</location>
    </subcellularLocation>
    <subcellularLocation>
        <location evidence="1">Nucleus</location>
    </subcellularLocation>
</comment>
<gene>
    <name evidence="9" type="ORF">EDB92DRAFT_1835591</name>
</gene>
<dbReference type="PANTHER" id="PTHR12225">
    <property type="entry name" value="ADHESION REGULATING MOLECULE 1 110 KDA CELL MEMBRANE GLYCOPROTEIN"/>
    <property type="match status" value="1"/>
</dbReference>
<feature type="compositionally biased region" description="Polar residues" evidence="6">
    <location>
        <begin position="136"/>
        <end position="154"/>
    </location>
</feature>
<evidence type="ECO:0000256" key="5">
    <source>
        <dbReference type="ARBA" id="ARBA00023242"/>
    </source>
</evidence>
<dbReference type="GO" id="GO:0070628">
    <property type="term" value="F:proteasome binding"/>
    <property type="evidence" value="ECO:0007669"/>
    <property type="project" value="TreeGrafter"/>
</dbReference>
<dbReference type="Gene3D" id="2.30.29.70">
    <property type="entry name" value="Proteasomal ubiquitin receptor Rpn13/ADRM1"/>
    <property type="match status" value="1"/>
</dbReference>
<dbReference type="CDD" id="cd13314">
    <property type="entry name" value="PH_Rpn13"/>
    <property type="match status" value="1"/>
</dbReference>
<dbReference type="Pfam" id="PF04683">
    <property type="entry name" value="Rpn13_ADRM1_Pru"/>
    <property type="match status" value="1"/>
</dbReference>
<evidence type="ECO:0000259" key="8">
    <source>
        <dbReference type="PROSITE" id="PS51917"/>
    </source>
</evidence>
<evidence type="ECO:0000256" key="3">
    <source>
        <dbReference type="ARBA" id="ARBA00022490"/>
    </source>
</evidence>
<accession>A0AAD4LMP2</accession>
<keyword evidence="5" id="KW-0539">Nucleus</keyword>
<dbReference type="InterPro" id="IPR038633">
    <property type="entry name" value="Rpn13/ADRM1_Pru_sf"/>
</dbReference>
<dbReference type="PROSITE" id="PS51916">
    <property type="entry name" value="DEUBAD"/>
    <property type="match status" value="1"/>
</dbReference>